<protein>
    <submittedName>
        <fullName evidence="1">Uncharacterized protein</fullName>
    </submittedName>
</protein>
<dbReference type="EMBL" id="FLUL01000001">
    <property type="protein sequence ID" value="SBW04492.1"/>
    <property type="molecule type" value="Genomic_DNA"/>
</dbReference>
<organism evidence="1">
    <name type="scientific">uncultured Dysgonomonas sp</name>
    <dbReference type="NCBI Taxonomy" id="206096"/>
    <lineage>
        <taxon>Bacteria</taxon>
        <taxon>Pseudomonadati</taxon>
        <taxon>Bacteroidota</taxon>
        <taxon>Bacteroidia</taxon>
        <taxon>Bacteroidales</taxon>
        <taxon>Dysgonomonadaceae</taxon>
        <taxon>Dysgonomonas</taxon>
        <taxon>environmental samples</taxon>
    </lineage>
</organism>
<reference evidence="1" key="1">
    <citation type="submission" date="2016-04" db="EMBL/GenBank/DDBJ databases">
        <authorList>
            <person name="Evans L.H."/>
            <person name="Alamgir A."/>
            <person name="Owens N."/>
            <person name="Weber N.D."/>
            <person name="Virtaneva K."/>
            <person name="Barbian K."/>
            <person name="Babar A."/>
            <person name="Rosenke K."/>
        </authorList>
    </citation>
    <scope>NUCLEOTIDE SEQUENCE</scope>
    <source>
        <strain evidence="1">86-2</strain>
    </source>
</reference>
<evidence type="ECO:0000313" key="1">
    <source>
        <dbReference type="EMBL" id="SBW04492.1"/>
    </source>
</evidence>
<sequence length="41" mass="5072">MFIYKDINCFTWFYSLVTIHIKSDKTRKIHNALYQYLTAKR</sequence>
<name>A0A212JYR2_9BACT</name>
<gene>
    <name evidence="1" type="ORF">KL86DYS2_12621</name>
</gene>
<accession>A0A212JYR2</accession>
<proteinExistence type="predicted"/>
<dbReference type="AlphaFoldDB" id="A0A212JYR2"/>